<keyword evidence="6 12" id="KW-0808">Transferase</keyword>
<protein>
    <recommendedName>
        <fullName evidence="4">FAD:protein FMN transferase</fullName>
        <ecNumber evidence="3">2.7.1.180</ecNumber>
    </recommendedName>
    <alternativeName>
        <fullName evidence="10">Flavin transferase</fullName>
    </alternativeName>
</protein>
<reference evidence="12 13" key="1">
    <citation type="submission" date="2018-12" db="EMBL/GenBank/DDBJ databases">
        <title>Dyella dinghuensis sp. nov. DHOA06 and Dyella choica sp. nov. 4M-K27, isolated from forest soil.</title>
        <authorList>
            <person name="Qiu L.-H."/>
            <person name="Gao Z.-H."/>
        </authorList>
    </citation>
    <scope>NUCLEOTIDE SEQUENCE [LARGE SCALE GENOMIC DNA]</scope>
    <source>
        <strain evidence="12 13">4M-K27</strain>
    </source>
</reference>
<dbReference type="PANTHER" id="PTHR30040:SF2">
    <property type="entry name" value="FAD:PROTEIN FMN TRANSFERASE"/>
    <property type="match status" value="1"/>
</dbReference>
<sequence>MACAGFWRPMPLPSPPIERAKPLLGTIVRIRVDGLPSALANEVISGAFDRVAEIHRLMSFHEPQSELTRVNCEAACYPVPVSPHTYAVLSHALELAEASTGLFDPTIAPALVRDGLLPALAGEPPASDASWKDVALSPDGTVAYGKPLWLDLGGIAKGYAVDCAFDYIASHRPDRIYVEAGGDLRLSGPQPEPVYLAAPYREGAVPAVMIENASVASSGSQWLCDEIRSPQLASAHIDPRTGHYCRLDRFVTVVAPRCMDADALTKVVMAAGTASAPILDRYQALAFMLDGAGWTSLGANAPTGAAA</sequence>
<evidence type="ECO:0000256" key="9">
    <source>
        <dbReference type="ARBA" id="ARBA00022842"/>
    </source>
</evidence>
<dbReference type="AlphaFoldDB" id="A0A432M9N1"/>
<evidence type="ECO:0000313" key="12">
    <source>
        <dbReference type="EMBL" id="RUL78137.1"/>
    </source>
</evidence>
<keyword evidence="13" id="KW-1185">Reference proteome</keyword>
<evidence type="ECO:0000256" key="7">
    <source>
        <dbReference type="ARBA" id="ARBA00022723"/>
    </source>
</evidence>
<evidence type="ECO:0000256" key="3">
    <source>
        <dbReference type="ARBA" id="ARBA00011955"/>
    </source>
</evidence>
<keyword evidence="9" id="KW-0460">Magnesium</keyword>
<dbReference type="InterPro" id="IPR003374">
    <property type="entry name" value="ApbE-like_sf"/>
</dbReference>
<accession>A0A432M9N1</accession>
<comment type="cofactor">
    <cofactor evidence="1">
        <name>Mg(2+)</name>
        <dbReference type="ChEBI" id="CHEBI:18420"/>
    </cofactor>
</comment>
<evidence type="ECO:0000256" key="6">
    <source>
        <dbReference type="ARBA" id="ARBA00022679"/>
    </source>
</evidence>
<dbReference type="Proteomes" id="UP000274358">
    <property type="component" value="Unassembled WGS sequence"/>
</dbReference>
<organism evidence="12 13">
    <name type="scientific">Dyella choica</name>
    <dbReference type="NCBI Taxonomy" id="1927959"/>
    <lineage>
        <taxon>Bacteria</taxon>
        <taxon>Pseudomonadati</taxon>
        <taxon>Pseudomonadota</taxon>
        <taxon>Gammaproteobacteria</taxon>
        <taxon>Lysobacterales</taxon>
        <taxon>Rhodanobacteraceae</taxon>
        <taxon>Dyella</taxon>
    </lineage>
</organism>
<dbReference type="Gene3D" id="3.10.520.10">
    <property type="entry name" value="ApbE-like domains"/>
    <property type="match status" value="1"/>
</dbReference>
<keyword evidence="8" id="KW-0274">FAD</keyword>
<dbReference type="GO" id="GO:0016740">
    <property type="term" value="F:transferase activity"/>
    <property type="evidence" value="ECO:0007669"/>
    <property type="project" value="UniProtKB-KW"/>
</dbReference>
<evidence type="ECO:0000256" key="4">
    <source>
        <dbReference type="ARBA" id="ARBA00016337"/>
    </source>
</evidence>
<evidence type="ECO:0000256" key="5">
    <source>
        <dbReference type="ARBA" id="ARBA00022630"/>
    </source>
</evidence>
<dbReference type="Pfam" id="PF02424">
    <property type="entry name" value="ApbE"/>
    <property type="match status" value="1"/>
</dbReference>
<evidence type="ECO:0000256" key="1">
    <source>
        <dbReference type="ARBA" id="ARBA00001946"/>
    </source>
</evidence>
<evidence type="ECO:0000313" key="13">
    <source>
        <dbReference type="Proteomes" id="UP000274358"/>
    </source>
</evidence>
<evidence type="ECO:0000256" key="2">
    <source>
        <dbReference type="ARBA" id="ARBA00008282"/>
    </source>
</evidence>
<evidence type="ECO:0000256" key="10">
    <source>
        <dbReference type="ARBA" id="ARBA00031306"/>
    </source>
</evidence>
<keyword evidence="5" id="KW-0285">Flavoprotein</keyword>
<comment type="similarity">
    <text evidence="2">Belongs to the ApbE family.</text>
</comment>
<comment type="caution">
    <text evidence="12">The sequence shown here is derived from an EMBL/GenBank/DDBJ whole genome shotgun (WGS) entry which is preliminary data.</text>
</comment>
<keyword evidence="7" id="KW-0479">Metal-binding</keyword>
<comment type="catalytic activity">
    <reaction evidence="11">
        <text>L-threonyl-[protein] + FAD = FMN-L-threonyl-[protein] + AMP + H(+)</text>
        <dbReference type="Rhea" id="RHEA:36847"/>
        <dbReference type="Rhea" id="RHEA-COMP:11060"/>
        <dbReference type="Rhea" id="RHEA-COMP:11061"/>
        <dbReference type="ChEBI" id="CHEBI:15378"/>
        <dbReference type="ChEBI" id="CHEBI:30013"/>
        <dbReference type="ChEBI" id="CHEBI:57692"/>
        <dbReference type="ChEBI" id="CHEBI:74257"/>
        <dbReference type="ChEBI" id="CHEBI:456215"/>
        <dbReference type="EC" id="2.7.1.180"/>
    </reaction>
</comment>
<dbReference type="SUPFAM" id="SSF143631">
    <property type="entry name" value="ApbE-like"/>
    <property type="match status" value="1"/>
</dbReference>
<proteinExistence type="inferred from homology"/>
<dbReference type="EMBL" id="RYYV01000003">
    <property type="protein sequence ID" value="RUL78137.1"/>
    <property type="molecule type" value="Genomic_DNA"/>
</dbReference>
<name>A0A432M9N1_9GAMM</name>
<evidence type="ECO:0000256" key="8">
    <source>
        <dbReference type="ARBA" id="ARBA00022827"/>
    </source>
</evidence>
<dbReference type="GO" id="GO:0046872">
    <property type="term" value="F:metal ion binding"/>
    <property type="evidence" value="ECO:0007669"/>
    <property type="project" value="UniProtKB-KW"/>
</dbReference>
<dbReference type="EC" id="2.7.1.180" evidence="3"/>
<evidence type="ECO:0000256" key="11">
    <source>
        <dbReference type="ARBA" id="ARBA00048540"/>
    </source>
</evidence>
<dbReference type="InterPro" id="IPR024932">
    <property type="entry name" value="ApbE"/>
</dbReference>
<gene>
    <name evidence="12" type="ORF">EKH80_04625</name>
</gene>
<dbReference type="PANTHER" id="PTHR30040">
    <property type="entry name" value="THIAMINE BIOSYNTHESIS LIPOPROTEIN APBE"/>
    <property type="match status" value="1"/>
</dbReference>